<evidence type="ECO:0000313" key="3">
    <source>
        <dbReference type="Proteomes" id="UP000075903"/>
    </source>
</evidence>
<sequence length="313" mass="35577">MGRRRDTTRFDIKPSIPTDYLQHSSCSFAIEATAARKSGQDRNGSDRFGASTILLFTMISVNALACCLVGIWFLTLGAHTIEGKDLPTSFEKCHRNDPQFDQCLRSAVNGAIRLLKDGLPDFGILPLEPLAVDSLVIEQGEPSSPIKLKQHFTNVRLSHLTESTILKYRTDLKKLIIKAEAITPQIEFAGNYTMDGRILVLPITGKGLANITLHRLKTHHELIGELVERNGEQYMHIRKYLVHFEPKLVTFQFGNLFNGDERLGKTMHQVLNDNWEVVFRELRSSYEDTFGYIFKKISNQIFLKVPMNKIFPQ</sequence>
<proteinExistence type="predicted"/>
<dbReference type="InterPro" id="IPR038606">
    <property type="entry name" value="To_sf"/>
</dbReference>
<name>A0A182VHA1_ANOME</name>
<keyword evidence="1" id="KW-0812">Transmembrane</keyword>
<dbReference type="STRING" id="30066.A0A182VHA1"/>
<evidence type="ECO:0008006" key="4">
    <source>
        <dbReference type="Google" id="ProtNLM"/>
    </source>
</evidence>
<dbReference type="VEuPathDB" id="VectorBase:AMEM014952"/>
<dbReference type="EnsemblMetazoa" id="AMEM014952-RA">
    <property type="protein sequence ID" value="AMEM014952-PA"/>
    <property type="gene ID" value="AMEM014952"/>
</dbReference>
<dbReference type="PANTHER" id="PTHR11008:SF32">
    <property type="entry name" value="CIRCADIAN CLOCK-CONTROLLED PROTEIN DAYWAKE-RELATED"/>
    <property type="match status" value="1"/>
</dbReference>
<dbReference type="VEuPathDB" id="VectorBase:AMEM21_011486"/>
<keyword evidence="3" id="KW-1185">Reference proteome</keyword>
<evidence type="ECO:0000313" key="2">
    <source>
        <dbReference type="EnsemblMetazoa" id="AMEM014952-PA"/>
    </source>
</evidence>
<organism evidence="2 3">
    <name type="scientific">Anopheles merus</name>
    <name type="common">Mosquito</name>
    <dbReference type="NCBI Taxonomy" id="30066"/>
    <lineage>
        <taxon>Eukaryota</taxon>
        <taxon>Metazoa</taxon>
        <taxon>Ecdysozoa</taxon>
        <taxon>Arthropoda</taxon>
        <taxon>Hexapoda</taxon>
        <taxon>Insecta</taxon>
        <taxon>Pterygota</taxon>
        <taxon>Neoptera</taxon>
        <taxon>Endopterygota</taxon>
        <taxon>Diptera</taxon>
        <taxon>Nematocera</taxon>
        <taxon>Culicoidea</taxon>
        <taxon>Culicidae</taxon>
        <taxon>Anophelinae</taxon>
        <taxon>Anopheles</taxon>
    </lineage>
</organism>
<dbReference type="AlphaFoldDB" id="A0A182VHA1"/>
<dbReference type="SMART" id="SM00700">
    <property type="entry name" value="JHBP"/>
    <property type="match status" value="1"/>
</dbReference>
<dbReference type="Gene3D" id="3.15.10.30">
    <property type="entry name" value="Haemolymph juvenile hormone binding protein"/>
    <property type="match status" value="1"/>
</dbReference>
<dbReference type="InterPro" id="IPR010562">
    <property type="entry name" value="Haemolymph_juvenile_hormone-bd"/>
</dbReference>
<dbReference type="GO" id="GO:0007623">
    <property type="term" value="P:circadian rhythm"/>
    <property type="evidence" value="ECO:0007669"/>
    <property type="project" value="UniProtKB-ARBA"/>
</dbReference>
<accession>A0A182VHA1</accession>
<evidence type="ECO:0000256" key="1">
    <source>
        <dbReference type="SAM" id="Phobius"/>
    </source>
</evidence>
<feature type="transmembrane region" description="Helical" evidence="1">
    <location>
        <begin position="52"/>
        <end position="74"/>
    </location>
</feature>
<protein>
    <recommendedName>
        <fullName evidence="4">Protein takeout</fullName>
    </recommendedName>
</protein>
<dbReference type="Pfam" id="PF06585">
    <property type="entry name" value="JHBP"/>
    <property type="match status" value="1"/>
</dbReference>
<reference evidence="2" key="1">
    <citation type="submission" date="2020-05" db="UniProtKB">
        <authorList>
            <consortium name="EnsemblMetazoa"/>
        </authorList>
    </citation>
    <scope>IDENTIFICATION</scope>
    <source>
        <strain evidence="2">MAF</strain>
    </source>
</reference>
<dbReference type="Proteomes" id="UP000075903">
    <property type="component" value="Unassembled WGS sequence"/>
</dbReference>
<dbReference type="GO" id="GO:0005615">
    <property type="term" value="C:extracellular space"/>
    <property type="evidence" value="ECO:0007669"/>
    <property type="project" value="TreeGrafter"/>
</dbReference>
<keyword evidence="1" id="KW-0472">Membrane</keyword>
<keyword evidence="1" id="KW-1133">Transmembrane helix</keyword>
<dbReference type="PANTHER" id="PTHR11008">
    <property type="entry name" value="PROTEIN TAKEOUT-LIKE PROTEIN"/>
    <property type="match status" value="1"/>
</dbReference>